<evidence type="ECO:0000259" key="1">
    <source>
        <dbReference type="Pfam" id="PF01850"/>
    </source>
</evidence>
<feature type="domain" description="PIN" evidence="1">
    <location>
        <begin position="2"/>
        <end position="111"/>
    </location>
</feature>
<reference evidence="3" key="1">
    <citation type="submission" date="2017-06" db="EMBL/GenBank/DDBJ databases">
        <title>Genome analysis of Fimbriiglobus ruber SP5, the first member of the order Planctomycetales with confirmed chitinolytic capability.</title>
        <authorList>
            <person name="Ravin N.V."/>
            <person name="Rakitin A.L."/>
            <person name="Ivanova A.A."/>
            <person name="Beletsky A.V."/>
            <person name="Kulichevskaya I.S."/>
            <person name="Mardanov A.V."/>
            <person name="Dedysh S.N."/>
        </authorList>
    </citation>
    <scope>NUCLEOTIDE SEQUENCE [LARGE SCALE GENOMIC DNA]</scope>
    <source>
        <strain evidence="3">SP5</strain>
    </source>
</reference>
<dbReference type="CDD" id="cd18682">
    <property type="entry name" value="PIN_VapC-like"/>
    <property type="match status" value="1"/>
</dbReference>
<keyword evidence="3" id="KW-1185">Reference proteome</keyword>
<dbReference type="AlphaFoldDB" id="A0A225DFQ4"/>
<dbReference type="Pfam" id="PF01850">
    <property type="entry name" value="PIN"/>
    <property type="match status" value="1"/>
</dbReference>
<sequence length="122" mass="13108">MDASSLLAFLLMEKGCEFVSSHLRAGLISAVNYSEVLTCTIDLGKPLTETIAEIGRLELSIVPHDAELAAIAASLRPKVKSLGLSFTDRSCLALGLSRQLPVLTGDRSWTQAGLDLEIILIR</sequence>
<dbReference type="InterPro" id="IPR029060">
    <property type="entry name" value="PIN-like_dom_sf"/>
</dbReference>
<organism evidence="2 3">
    <name type="scientific">Fimbriiglobus ruber</name>
    <dbReference type="NCBI Taxonomy" id="1908690"/>
    <lineage>
        <taxon>Bacteria</taxon>
        <taxon>Pseudomonadati</taxon>
        <taxon>Planctomycetota</taxon>
        <taxon>Planctomycetia</taxon>
        <taxon>Gemmatales</taxon>
        <taxon>Gemmataceae</taxon>
        <taxon>Fimbriiglobus</taxon>
    </lineage>
</organism>
<protein>
    <recommendedName>
        <fullName evidence="1">PIN domain-containing protein</fullName>
    </recommendedName>
</protein>
<dbReference type="Gene3D" id="3.40.50.1010">
    <property type="entry name" value="5'-nuclease"/>
    <property type="match status" value="1"/>
</dbReference>
<dbReference type="SUPFAM" id="SSF88723">
    <property type="entry name" value="PIN domain-like"/>
    <property type="match status" value="1"/>
</dbReference>
<evidence type="ECO:0000313" key="2">
    <source>
        <dbReference type="EMBL" id="OWK34917.1"/>
    </source>
</evidence>
<name>A0A225DFQ4_9BACT</name>
<dbReference type="EMBL" id="NIDE01000019">
    <property type="protein sequence ID" value="OWK34917.1"/>
    <property type="molecule type" value="Genomic_DNA"/>
</dbReference>
<dbReference type="Proteomes" id="UP000214646">
    <property type="component" value="Unassembled WGS sequence"/>
</dbReference>
<gene>
    <name evidence="2" type="ORF">FRUB_09759</name>
</gene>
<proteinExistence type="predicted"/>
<dbReference type="InterPro" id="IPR002716">
    <property type="entry name" value="PIN_dom"/>
</dbReference>
<evidence type="ECO:0000313" key="3">
    <source>
        <dbReference type="Proteomes" id="UP000214646"/>
    </source>
</evidence>
<comment type="caution">
    <text evidence="2">The sequence shown here is derived from an EMBL/GenBank/DDBJ whole genome shotgun (WGS) entry which is preliminary data.</text>
</comment>
<accession>A0A225DFQ4</accession>